<evidence type="ECO:0000313" key="2">
    <source>
        <dbReference type="Proteomes" id="UP000663843"/>
    </source>
</evidence>
<gene>
    <name evidence="1" type="ORF">RDB_LOCUS97475</name>
</gene>
<dbReference type="EMBL" id="CAJMWT010003056">
    <property type="protein sequence ID" value="CAE6462085.1"/>
    <property type="molecule type" value="Genomic_DNA"/>
</dbReference>
<protein>
    <submittedName>
        <fullName evidence="1">Uncharacterized protein</fullName>
    </submittedName>
</protein>
<dbReference type="AlphaFoldDB" id="A0A8H3BPV6"/>
<accession>A0A8H3BPV6</accession>
<sequence>MTSGQKSLFYALLSLEYPDNGRYNLLVPQAQAIPQTNTTQQPSELEVDHSVEANSPWNSVALEDANGSSYFTRSLTLDRNVESNTLPFILNAYASWAIQMMFDPLRIIQIGRVYVLQHHAASESARWNLKLVSDFAWAAGGSTAYDLDNLSTASFTVFQTRMCQQFLTATCTNKSHESLDQHTASEIFTFAHELFSMAFKYLPLSNILSLMQLGAPVFRRACPGAQQGLVHLPSLLLQKDLSLRYYSTFDVLISVITNRPMFFRYDVSFTPELPESRMHIQDYLGMQWFYGVPDRLIVTLARMNALREDYGDCLDITIIRELELEIGSFQPVLGKSDEPMLIVSRLVVQECWRQAAYIYLYMSLCGANSLDARVKLAQARFMELFRGVKPGRNPDVFLILPIAIVRVNLA</sequence>
<organism evidence="1 2">
    <name type="scientific">Rhizoctonia solani</name>
    <dbReference type="NCBI Taxonomy" id="456999"/>
    <lineage>
        <taxon>Eukaryota</taxon>
        <taxon>Fungi</taxon>
        <taxon>Dikarya</taxon>
        <taxon>Basidiomycota</taxon>
        <taxon>Agaricomycotina</taxon>
        <taxon>Agaricomycetes</taxon>
        <taxon>Cantharellales</taxon>
        <taxon>Ceratobasidiaceae</taxon>
        <taxon>Rhizoctonia</taxon>
    </lineage>
</organism>
<proteinExistence type="predicted"/>
<name>A0A8H3BPV6_9AGAM</name>
<comment type="caution">
    <text evidence="1">The sequence shown here is derived from an EMBL/GenBank/DDBJ whole genome shotgun (WGS) entry which is preliminary data.</text>
</comment>
<reference evidence="1" key="1">
    <citation type="submission" date="2021-01" db="EMBL/GenBank/DDBJ databases">
        <authorList>
            <person name="Kaushik A."/>
        </authorList>
    </citation>
    <scope>NUCLEOTIDE SEQUENCE</scope>
    <source>
        <strain evidence="1">AG2-2IIIB</strain>
    </source>
</reference>
<dbReference type="Proteomes" id="UP000663843">
    <property type="component" value="Unassembled WGS sequence"/>
</dbReference>
<evidence type="ECO:0000313" key="1">
    <source>
        <dbReference type="EMBL" id="CAE6462085.1"/>
    </source>
</evidence>